<keyword evidence="3" id="KW-0175">Coiled coil</keyword>
<dbReference type="InterPro" id="IPR006143">
    <property type="entry name" value="RND_pump_MFP"/>
</dbReference>
<dbReference type="OrthoDB" id="2023301at2"/>
<evidence type="ECO:0000256" key="2">
    <source>
        <dbReference type="ARBA" id="ARBA00009477"/>
    </source>
</evidence>
<dbReference type="Gene3D" id="2.40.30.170">
    <property type="match status" value="1"/>
</dbReference>
<keyword evidence="5" id="KW-1133">Transmembrane helix</keyword>
<dbReference type="InterPro" id="IPR011053">
    <property type="entry name" value="Single_hybrid_motif"/>
</dbReference>
<dbReference type="GO" id="GO:0030313">
    <property type="term" value="C:cell envelope"/>
    <property type="evidence" value="ECO:0007669"/>
    <property type="project" value="UniProtKB-SubCell"/>
</dbReference>
<evidence type="ECO:0000256" key="1">
    <source>
        <dbReference type="ARBA" id="ARBA00004196"/>
    </source>
</evidence>
<dbReference type="Gene3D" id="2.40.50.100">
    <property type="match status" value="1"/>
</dbReference>
<evidence type="ECO:0000313" key="9">
    <source>
        <dbReference type="EMBL" id="GGI15599.1"/>
    </source>
</evidence>
<feature type="compositionally biased region" description="Gly residues" evidence="4">
    <location>
        <begin position="287"/>
        <end position="298"/>
    </location>
</feature>
<gene>
    <name evidence="9" type="ORF">GCM10007380_28790</name>
</gene>
<evidence type="ECO:0000256" key="3">
    <source>
        <dbReference type="ARBA" id="ARBA00023054"/>
    </source>
</evidence>
<organism evidence="9 10">
    <name type="scientific">Gottfriedia solisilvae</name>
    <dbReference type="NCBI Taxonomy" id="1516104"/>
    <lineage>
        <taxon>Bacteria</taxon>
        <taxon>Bacillati</taxon>
        <taxon>Bacillota</taxon>
        <taxon>Bacilli</taxon>
        <taxon>Bacillales</taxon>
        <taxon>Bacillaceae</taxon>
        <taxon>Gottfriedia</taxon>
    </lineage>
</organism>
<dbReference type="RefSeq" id="WP_087999690.1">
    <property type="nucleotide sequence ID" value="NZ_BMHB01000001.1"/>
</dbReference>
<dbReference type="Pfam" id="PF25990">
    <property type="entry name" value="Beta-barrel_YknX"/>
    <property type="match status" value="1"/>
</dbReference>
<dbReference type="EMBL" id="BMHB01000001">
    <property type="protein sequence ID" value="GGI15599.1"/>
    <property type="molecule type" value="Genomic_DNA"/>
</dbReference>
<dbReference type="InterPro" id="IPR050465">
    <property type="entry name" value="UPF0194_transport"/>
</dbReference>
<dbReference type="InterPro" id="IPR000089">
    <property type="entry name" value="Biotin_lipoyl"/>
</dbReference>
<evidence type="ECO:0000313" key="10">
    <source>
        <dbReference type="Proteomes" id="UP000626244"/>
    </source>
</evidence>
<comment type="subcellular location">
    <subcellularLocation>
        <location evidence="1">Cell envelope</location>
    </subcellularLocation>
</comment>
<dbReference type="GO" id="GO:0022857">
    <property type="term" value="F:transmembrane transporter activity"/>
    <property type="evidence" value="ECO:0007669"/>
    <property type="project" value="InterPro"/>
</dbReference>
<feature type="domain" description="Multidrug resistance protein MdtA-like C-terminal permuted SH3" evidence="7">
    <location>
        <begin position="244"/>
        <end position="279"/>
    </location>
</feature>
<sequence>MKKWIIGILVIIICAGTGGYFYLKPKAQETSTITRTQVAQKGTLEVKVSGSGSIAATNSEDLMSETNSEVDEILVSKNETVEEGDELISFSNGSDSIEAPFSGTITSIAVEEGDMVNQGTVVMHITDYKNLETTIGVDELDIAKVKVGQSVTVDVSAFPDTTYKGKVSEVSKEGEVSNGVSTFNVKVKLNKSNNLKVGMTTESAVLVQKKENVTYVPVEAINTSNNVKYVIVNDSSSSNSEDQATTSTVEVKTGITNENYVEIISGIQAGQQVVLPQIQSSNSNNFGPGGGFQMGGNFSGPSGQGSQRMMIRGGDNSGK</sequence>
<proteinExistence type="inferred from homology"/>
<evidence type="ECO:0000256" key="4">
    <source>
        <dbReference type="SAM" id="MobiDB-lite"/>
    </source>
</evidence>
<evidence type="ECO:0000259" key="8">
    <source>
        <dbReference type="Pfam" id="PF25990"/>
    </source>
</evidence>
<evidence type="ECO:0000259" key="7">
    <source>
        <dbReference type="Pfam" id="PF25967"/>
    </source>
</evidence>
<dbReference type="Proteomes" id="UP000626244">
    <property type="component" value="Unassembled WGS sequence"/>
</dbReference>
<comment type="similarity">
    <text evidence="2">Belongs to the membrane fusion protein (MFP) (TC 8.A.1) family.</text>
</comment>
<comment type="caution">
    <text evidence="9">The sequence shown here is derived from an EMBL/GenBank/DDBJ whole genome shotgun (WGS) entry which is preliminary data.</text>
</comment>
<dbReference type="Gene3D" id="2.40.420.20">
    <property type="match status" value="1"/>
</dbReference>
<reference evidence="10" key="1">
    <citation type="journal article" date="2019" name="Int. J. Syst. Evol. Microbiol.">
        <title>The Global Catalogue of Microorganisms (GCM) 10K type strain sequencing project: providing services to taxonomists for standard genome sequencing and annotation.</title>
        <authorList>
            <consortium name="The Broad Institute Genomics Platform"/>
            <consortium name="The Broad Institute Genome Sequencing Center for Infectious Disease"/>
            <person name="Wu L."/>
            <person name="Ma J."/>
        </authorList>
    </citation>
    <scope>NUCLEOTIDE SEQUENCE [LARGE SCALE GENOMIC DNA]</scope>
    <source>
        <strain evidence="10">CGMCC 1.14993</strain>
    </source>
</reference>
<dbReference type="CDD" id="cd06849">
    <property type="entry name" value="lipoyl_domain"/>
    <property type="match status" value="1"/>
</dbReference>
<accession>A0A8J3AKZ6</accession>
<dbReference type="SUPFAM" id="SSF51230">
    <property type="entry name" value="Single hybrid motif"/>
    <property type="match status" value="1"/>
</dbReference>
<dbReference type="PANTHER" id="PTHR32347:SF14">
    <property type="entry name" value="EFFLUX SYSTEM COMPONENT YKNX-RELATED"/>
    <property type="match status" value="1"/>
</dbReference>
<dbReference type="Pfam" id="PF00364">
    <property type="entry name" value="Biotin_lipoyl"/>
    <property type="match status" value="1"/>
</dbReference>
<dbReference type="InterPro" id="IPR058627">
    <property type="entry name" value="MdtA-like_C"/>
</dbReference>
<dbReference type="GO" id="GO:0016020">
    <property type="term" value="C:membrane"/>
    <property type="evidence" value="ECO:0007669"/>
    <property type="project" value="InterPro"/>
</dbReference>
<feature type="region of interest" description="Disordered" evidence="4">
    <location>
        <begin position="281"/>
        <end position="319"/>
    </location>
</feature>
<keyword evidence="10" id="KW-1185">Reference proteome</keyword>
<feature type="domain" description="YknX-like beta-barrel" evidence="8">
    <location>
        <begin position="137"/>
        <end position="200"/>
    </location>
</feature>
<dbReference type="AlphaFoldDB" id="A0A8J3AKZ6"/>
<protein>
    <submittedName>
        <fullName evidence="9">Hemolysin D</fullName>
    </submittedName>
</protein>
<dbReference type="NCBIfam" id="TIGR01730">
    <property type="entry name" value="RND_mfp"/>
    <property type="match status" value="1"/>
</dbReference>
<evidence type="ECO:0000256" key="5">
    <source>
        <dbReference type="SAM" id="Phobius"/>
    </source>
</evidence>
<feature type="transmembrane region" description="Helical" evidence="5">
    <location>
        <begin position="5"/>
        <end position="23"/>
    </location>
</feature>
<feature type="domain" description="Lipoyl-binding" evidence="6">
    <location>
        <begin position="68"/>
        <end position="125"/>
    </location>
</feature>
<dbReference type="InterPro" id="IPR058636">
    <property type="entry name" value="Beta-barrel_YknX"/>
</dbReference>
<name>A0A8J3AKZ6_9BACI</name>
<dbReference type="Pfam" id="PF25967">
    <property type="entry name" value="RND-MFP_C"/>
    <property type="match status" value="1"/>
</dbReference>
<keyword evidence="5" id="KW-0472">Membrane</keyword>
<dbReference type="PANTHER" id="PTHR32347">
    <property type="entry name" value="EFFLUX SYSTEM COMPONENT YKNX-RELATED"/>
    <property type="match status" value="1"/>
</dbReference>
<keyword evidence="5" id="KW-0812">Transmembrane</keyword>
<evidence type="ECO:0000259" key="6">
    <source>
        <dbReference type="Pfam" id="PF00364"/>
    </source>
</evidence>